<keyword evidence="1" id="KW-0812">Transmembrane</keyword>
<reference evidence="2" key="2">
    <citation type="submission" date="2023-01" db="EMBL/GenBank/DDBJ databases">
        <title>Draft genome sequence of Portibacter lacus strain NBRC 108769.</title>
        <authorList>
            <person name="Sun Q."/>
            <person name="Mori K."/>
        </authorList>
    </citation>
    <scope>NUCLEOTIDE SEQUENCE</scope>
    <source>
        <strain evidence="2">NBRC 108769</strain>
    </source>
</reference>
<dbReference type="AlphaFoldDB" id="A0AA37WFG8"/>
<reference evidence="2" key="1">
    <citation type="journal article" date="2014" name="Int. J. Syst. Evol. Microbiol.">
        <title>Complete genome sequence of Corynebacterium casei LMG S-19264T (=DSM 44701T), isolated from a smear-ripened cheese.</title>
        <authorList>
            <consortium name="US DOE Joint Genome Institute (JGI-PGF)"/>
            <person name="Walter F."/>
            <person name="Albersmeier A."/>
            <person name="Kalinowski J."/>
            <person name="Ruckert C."/>
        </authorList>
    </citation>
    <scope>NUCLEOTIDE SEQUENCE</scope>
    <source>
        <strain evidence="2">NBRC 108769</strain>
    </source>
</reference>
<dbReference type="EMBL" id="BSOH01000021">
    <property type="protein sequence ID" value="GLR18567.1"/>
    <property type="molecule type" value="Genomic_DNA"/>
</dbReference>
<name>A0AA37WFG8_9BACT</name>
<keyword evidence="1" id="KW-0472">Membrane</keyword>
<organism evidence="2 3">
    <name type="scientific">Portibacter lacus</name>
    <dbReference type="NCBI Taxonomy" id="1099794"/>
    <lineage>
        <taxon>Bacteria</taxon>
        <taxon>Pseudomonadati</taxon>
        <taxon>Bacteroidota</taxon>
        <taxon>Saprospiria</taxon>
        <taxon>Saprospirales</taxon>
        <taxon>Haliscomenobacteraceae</taxon>
        <taxon>Portibacter</taxon>
    </lineage>
</organism>
<dbReference type="Proteomes" id="UP001156666">
    <property type="component" value="Unassembled WGS sequence"/>
</dbReference>
<evidence type="ECO:0000313" key="3">
    <source>
        <dbReference type="Proteomes" id="UP001156666"/>
    </source>
</evidence>
<dbReference type="RefSeq" id="WP_235294309.1">
    <property type="nucleotide sequence ID" value="NZ_BSOH01000021.1"/>
</dbReference>
<protein>
    <submittedName>
        <fullName evidence="2">Uncharacterized protein</fullName>
    </submittedName>
</protein>
<comment type="caution">
    <text evidence="2">The sequence shown here is derived from an EMBL/GenBank/DDBJ whole genome shotgun (WGS) entry which is preliminary data.</text>
</comment>
<proteinExistence type="predicted"/>
<gene>
    <name evidence="2" type="ORF">GCM10007940_31830</name>
</gene>
<keyword evidence="1" id="KW-1133">Transmembrane helix</keyword>
<keyword evidence="3" id="KW-1185">Reference proteome</keyword>
<accession>A0AA37WFG8</accession>
<feature type="transmembrane region" description="Helical" evidence="1">
    <location>
        <begin position="96"/>
        <end position="118"/>
    </location>
</feature>
<evidence type="ECO:0000313" key="2">
    <source>
        <dbReference type="EMBL" id="GLR18567.1"/>
    </source>
</evidence>
<sequence length="121" mass="14220">MSQLDWTYVDDYGEKYNVGIVHVAPNGHVVVNCNNKIMIIDFNVLRTKTYSFFLGPELCELNVKREKENFSYGLTINEEADTPLNELRRKYRKRDLMYTLLIFSLLLASVFVFSYTFLTIM</sequence>
<evidence type="ECO:0000256" key="1">
    <source>
        <dbReference type="SAM" id="Phobius"/>
    </source>
</evidence>